<sequence length="496" mass="57086">MMDQGRKNRSRSQRKGKIQKQLPTHEQVRSAESCRTSAPGCSRNQGYLQNDNTTDQTSLTDRNGKNVQQQRHPASSSRTMEVPPNPSPSTKVCQSDSKESDLPGYYYDAEAKLYFKIQSYNLSSVAPFVTKDKIINKQKEDQRKVDIENLTGKKLPTSTCRSGASTQKQNVHIMNVLRRMQCGQFTCENLRTYMNRYTCSRIQADIDWDNSLPGQPSLTLGEIQHMEVSKKRDKIACVSSLKSSYSQIIQLMTVNEYQQQLPSKTKCTSIRVQVPFLARGPIHKRIKTMCWAPMQSRSGQATILYTTVCPVGCLASVVYLSNLEAEDDNEILFELNLGKHIIWSAAWSPHGHRFTIGAERRCWLIDIETRKQWTFNTFDSDPLSQLFSRCICTWDQRMRKKVMEYKGLMNSHWQLPFHLDETESMLTSTGSNSYTQIWDVRNGEIQRTIPPLYPVSCDNFPVSFYSTRWGNKDGNTALLVAMRNRFRFYTYKEVLQ</sequence>
<accession>A0A0B7BKQ9</accession>
<organism evidence="4">
    <name type="scientific">Arion vulgaris</name>
    <dbReference type="NCBI Taxonomy" id="1028688"/>
    <lineage>
        <taxon>Eukaryota</taxon>
        <taxon>Metazoa</taxon>
        <taxon>Spiralia</taxon>
        <taxon>Lophotrochozoa</taxon>
        <taxon>Mollusca</taxon>
        <taxon>Gastropoda</taxon>
        <taxon>Heterobranchia</taxon>
        <taxon>Euthyneura</taxon>
        <taxon>Panpulmonata</taxon>
        <taxon>Eupulmonata</taxon>
        <taxon>Stylommatophora</taxon>
        <taxon>Helicina</taxon>
        <taxon>Arionoidea</taxon>
        <taxon>Arionidae</taxon>
        <taxon>Arion</taxon>
    </lineage>
</organism>
<evidence type="ECO:0000313" key="4">
    <source>
        <dbReference type="EMBL" id="CEK93518.1"/>
    </source>
</evidence>
<proteinExistence type="predicted"/>
<dbReference type="PANTHER" id="PTHR44472:SF1">
    <property type="entry name" value="DDB1 AND CUL4 ASSOCIATED FACTOR 4"/>
    <property type="match status" value="1"/>
</dbReference>
<dbReference type="InterPro" id="IPR015943">
    <property type="entry name" value="WD40/YVTN_repeat-like_dom_sf"/>
</dbReference>
<dbReference type="InterPro" id="IPR052254">
    <property type="entry name" value="CUL4-DDB1_E3_ligase_receptor"/>
</dbReference>
<name>A0A0B7BKQ9_9EUPU</name>
<gene>
    <name evidence="4" type="primary">ORF195740</name>
</gene>
<protein>
    <submittedName>
        <fullName evidence="4">Uncharacterized protein</fullName>
    </submittedName>
</protein>
<dbReference type="Pfam" id="PF23761">
    <property type="entry name" value="Beta-prop_DCAF4"/>
    <property type="match status" value="1"/>
</dbReference>
<dbReference type="InterPro" id="IPR036322">
    <property type="entry name" value="WD40_repeat_dom_sf"/>
</dbReference>
<dbReference type="SUPFAM" id="SSF50978">
    <property type="entry name" value="WD40 repeat-like"/>
    <property type="match status" value="1"/>
</dbReference>
<dbReference type="PANTHER" id="PTHR44472">
    <property type="entry name" value="DDB1- AND CUL4-ASSOCIATED FACTOR 4-RELATED"/>
    <property type="match status" value="1"/>
</dbReference>
<dbReference type="AlphaFoldDB" id="A0A0B7BKQ9"/>
<dbReference type="Gene3D" id="2.130.10.10">
    <property type="entry name" value="YVTN repeat-like/Quinoprotein amine dehydrogenase"/>
    <property type="match status" value="1"/>
</dbReference>
<reference evidence="4" key="1">
    <citation type="submission" date="2014-12" db="EMBL/GenBank/DDBJ databases">
        <title>Insight into the proteome of Arion vulgaris.</title>
        <authorList>
            <person name="Aradska J."/>
            <person name="Bulat T."/>
            <person name="Smidak R."/>
            <person name="Sarate P."/>
            <person name="Gangsoo J."/>
            <person name="Sialana F."/>
            <person name="Bilban M."/>
            <person name="Lubec G."/>
        </authorList>
    </citation>
    <scope>NUCLEOTIDE SEQUENCE</scope>
    <source>
        <tissue evidence="4">Skin</tissue>
    </source>
</reference>
<keyword evidence="2" id="KW-0677">Repeat</keyword>
<feature type="compositionally biased region" description="Basic residues" evidence="3">
    <location>
        <begin position="7"/>
        <end position="18"/>
    </location>
</feature>
<evidence type="ECO:0000256" key="2">
    <source>
        <dbReference type="ARBA" id="ARBA00022737"/>
    </source>
</evidence>
<evidence type="ECO:0000256" key="3">
    <source>
        <dbReference type="SAM" id="MobiDB-lite"/>
    </source>
</evidence>
<dbReference type="GO" id="GO:0080008">
    <property type="term" value="C:Cul4-RING E3 ubiquitin ligase complex"/>
    <property type="evidence" value="ECO:0007669"/>
    <property type="project" value="TreeGrafter"/>
</dbReference>
<keyword evidence="1" id="KW-0853">WD repeat</keyword>
<feature type="region of interest" description="Disordered" evidence="3">
    <location>
        <begin position="1"/>
        <end position="99"/>
    </location>
</feature>
<evidence type="ECO:0000256" key="1">
    <source>
        <dbReference type="ARBA" id="ARBA00022574"/>
    </source>
</evidence>
<dbReference type="EMBL" id="HACG01046653">
    <property type="protein sequence ID" value="CEK93518.1"/>
    <property type="molecule type" value="Transcribed_RNA"/>
</dbReference>
<feature type="compositionally biased region" description="Polar residues" evidence="3">
    <location>
        <begin position="42"/>
        <end position="79"/>
    </location>
</feature>